<organism evidence="1 2">
    <name type="scientific">Amborella trichopoda</name>
    <dbReference type="NCBI Taxonomy" id="13333"/>
    <lineage>
        <taxon>Eukaryota</taxon>
        <taxon>Viridiplantae</taxon>
        <taxon>Streptophyta</taxon>
        <taxon>Embryophyta</taxon>
        <taxon>Tracheophyta</taxon>
        <taxon>Spermatophyta</taxon>
        <taxon>Magnoliopsida</taxon>
        <taxon>Amborellales</taxon>
        <taxon>Amborellaceae</taxon>
        <taxon>Amborella</taxon>
    </lineage>
</organism>
<dbReference type="Gramene" id="ERN00785">
    <property type="protein sequence ID" value="ERN00785"/>
    <property type="gene ID" value="AMTR_s00106p00154710"/>
</dbReference>
<keyword evidence="2" id="KW-1185">Reference proteome</keyword>
<proteinExistence type="predicted"/>
<evidence type="ECO:0000313" key="2">
    <source>
        <dbReference type="Proteomes" id="UP000017836"/>
    </source>
</evidence>
<sequence>MREHCKPSPEHCKPSSEHCCSRSTIAGAWSTIAGALWLQKLHCRSIVHHCQSVVAPKCSLSEV</sequence>
<name>W1P1F8_AMBTC</name>
<dbReference type="Proteomes" id="UP000017836">
    <property type="component" value="Unassembled WGS sequence"/>
</dbReference>
<accession>W1P1F8</accession>
<reference evidence="2" key="1">
    <citation type="journal article" date="2013" name="Science">
        <title>The Amborella genome and the evolution of flowering plants.</title>
        <authorList>
            <consortium name="Amborella Genome Project"/>
        </authorList>
    </citation>
    <scope>NUCLEOTIDE SEQUENCE [LARGE SCALE GENOMIC DNA]</scope>
</reference>
<dbReference type="EMBL" id="KI394815">
    <property type="protein sequence ID" value="ERN00785.1"/>
    <property type="molecule type" value="Genomic_DNA"/>
</dbReference>
<dbReference type="AlphaFoldDB" id="W1P1F8"/>
<gene>
    <name evidence="1" type="ORF">AMTR_s00106p00154710</name>
</gene>
<evidence type="ECO:0000313" key="1">
    <source>
        <dbReference type="EMBL" id="ERN00785.1"/>
    </source>
</evidence>
<protein>
    <submittedName>
        <fullName evidence="1">Uncharacterized protein</fullName>
    </submittedName>
</protein>
<dbReference type="HOGENOM" id="CLU_2888768_0_0_1"/>